<protein>
    <submittedName>
        <fullName evidence="5">SDR family NAD(P)-dependent oxidoreductase</fullName>
    </submittedName>
</protein>
<keyword evidence="6" id="KW-1185">Reference proteome</keyword>
<dbReference type="EMBL" id="JARESE010000028">
    <property type="protein sequence ID" value="MDE8651931.1"/>
    <property type="molecule type" value="Genomic_DNA"/>
</dbReference>
<dbReference type="InterPro" id="IPR002347">
    <property type="entry name" value="SDR_fam"/>
</dbReference>
<feature type="domain" description="Ketoreductase" evidence="4">
    <location>
        <begin position="6"/>
        <end position="184"/>
    </location>
</feature>
<dbReference type="SUPFAM" id="SSF51735">
    <property type="entry name" value="NAD(P)-binding Rossmann-fold domains"/>
    <property type="match status" value="1"/>
</dbReference>
<dbReference type="Pfam" id="PF00106">
    <property type="entry name" value="adh_short"/>
    <property type="match status" value="1"/>
</dbReference>
<dbReference type="InterPro" id="IPR057326">
    <property type="entry name" value="KR_dom"/>
</dbReference>
<evidence type="ECO:0000256" key="3">
    <source>
        <dbReference type="RuleBase" id="RU000363"/>
    </source>
</evidence>
<evidence type="ECO:0000313" key="6">
    <source>
        <dbReference type="Proteomes" id="UP001216253"/>
    </source>
</evidence>
<accession>A0ABT5WPJ7</accession>
<dbReference type="Gene3D" id="3.40.50.720">
    <property type="entry name" value="NAD(P)-binding Rossmann-like Domain"/>
    <property type="match status" value="1"/>
</dbReference>
<dbReference type="InterPro" id="IPR020904">
    <property type="entry name" value="Sc_DH/Rdtase_CS"/>
</dbReference>
<organism evidence="5 6">
    <name type="scientific">Novosphingobium album</name>
    <name type="common">ex Liu et al. 2023</name>
    <dbReference type="NCBI Taxonomy" id="3031130"/>
    <lineage>
        <taxon>Bacteria</taxon>
        <taxon>Pseudomonadati</taxon>
        <taxon>Pseudomonadota</taxon>
        <taxon>Alphaproteobacteria</taxon>
        <taxon>Sphingomonadales</taxon>
        <taxon>Sphingomonadaceae</taxon>
        <taxon>Novosphingobium</taxon>
    </lineage>
</organism>
<gene>
    <name evidence="5" type="ORF">PYV00_09385</name>
</gene>
<name>A0ABT5WPJ7_9SPHN</name>
<dbReference type="SMART" id="SM00822">
    <property type="entry name" value="PKS_KR"/>
    <property type="match status" value="1"/>
</dbReference>
<comment type="similarity">
    <text evidence="1 3">Belongs to the short-chain dehydrogenases/reductases (SDR) family.</text>
</comment>
<dbReference type="InterPro" id="IPR036291">
    <property type="entry name" value="NAD(P)-bd_dom_sf"/>
</dbReference>
<proteinExistence type="inferred from homology"/>
<evidence type="ECO:0000256" key="2">
    <source>
        <dbReference type="ARBA" id="ARBA00023002"/>
    </source>
</evidence>
<sequence length="268" mass="28169">MELAGKVALVTGGGGGIGAGIGEAFVEKGMKVVLTDLNPDYAETEAARIGGGTIALAHDVTSLESWAGVKAAAERVFGPVDVLVNNAGISTPRMPLDEMPPETFATVLAVNVTGVFNGIKTFVPDLRARRSGHVVNVSSMNGLLAHQTYATYSASKFAVTAMSEALQGELAPFGVGVSILFPGLTRSRMALDPVKGAAPDIPDPAVLAAAMMEPVWLGRSVAKAVEDNQLYVISHPGHKQHLAARYQAILDSFREPSQPDYQPLPLRR</sequence>
<dbReference type="Proteomes" id="UP001216253">
    <property type="component" value="Unassembled WGS sequence"/>
</dbReference>
<dbReference type="PRINTS" id="PR00081">
    <property type="entry name" value="GDHRDH"/>
</dbReference>
<dbReference type="PROSITE" id="PS00061">
    <property type="entry name" value="ADH_SHORT"/>
    <property type="match status" value="1"/>
</dbReference>
<keyword evidence="2" id="KW-0560">Oxidoreductase</keyword>
<dbReference type="PRINTS" id="PR00080">
    <property type="entry name" value="SDRFAMILY"/>
</dbReference>
<evidence type="ECO:0000256" key="1">
    <source>
        <dbReference type="ARBA" id="ARBA00006484"/>
    </source>
</evidence>
<reference evidence="5 6" key="1">
    <citation type="submission" date="2023-03" db="EMBL/GenBank/DDBJ databases">
        <title>NovoSphingobium album sp. nov. isolated from polycyclic aromatic hydrocarbons- and heavy-metal polluted soil.</title>
        <authorList>
            <person name="Liu Z."/>
            <person name="Wang K."/>
        </authorList>
    </citation>
    <scope>NUCLEOTIDE SEQUENCE [LARGE SCALE GENOMIC DNA]</scope>
    <source>
        <strain evidence="5 6">H3SJ31-1</strain>
    </source>
</reference>
<evidence type="ECO:0000259" key="4">
    <source>
        <dbReference type="SMART" id="SM00822"/>
    </source>
</evidence>
<dbReference type="PANTHER" id="PTHR42760">
    <property type="entry name" value="SHORT-CHAIN DEHYDROGENASES/REDUCTASES FAMILY MEMBER"/>
    <property type="match status" value="1"/>
</dbReference>
<dbReference type="PANTHER" id="PTHR42760:SF133">
    <property type="entry name" value="3-OXOACYL-[ACYL-CARRIER-PROTEIN] REDUCTASE"/>
    <property type="match status" value="1"/>
</dbReference>
<evidence type="ECO:0000313" key="5">
    <source>
        <dbReference type="EMBL" id="MDE8651931.1"/>
    </source>
</evidence>
<dbReference type="RefSeq" id="WP_275228009.1">
    <property type="nucleotide sequence ID" value="NZ_JARESE010000028.1"/>
</dbReference>
<dbReference type="CDD" id="cd05233">
    <property type="entry name" value="SDR_c"/>
    <property type="match status" value="1"/>
</dbReference>
<comment type="caution">
    <text evidence="5">The sequence shown here is derived from an EMBL/GenBank/DDBJ whole genome shotgun (WGS) entry which is preliminary data.</text>
</comment>